<dbReference type="InterPro" id="IPR050695">
    <property type="entry name" value="N-acetylmuramoyl_amidase_3"/>
</dbReference>
<feature type="domain" description="MurNAc-LAA" evidence="3">
    <location>
        <begin position="162"/>
        <end position="281"/>
    </location>
</feature>
<name>A0A1G5S1V2_PSEXY</name>
<dbReference type="GO" id="GO:0030288">
    <property type="term" value="C:outer membrane-bounded periplasmic space"/>
    <property type="evidence" value="ECO:0007669"/>
    <property type="project" value="TreeGrafter"/>
</dbReference>
<organism evidence="4 5">
    <name type="scientific">Pseudobutyrivibrio xylanivorans</name>
    <dbReference type="NCBI Taxonomy" id="185007"/>
    <lineage>
        <taxon>Bacteria</taxon>
        <taxon>Bacillati</taxon>
        <taxon>Bacillota</taxon>
        <taxon>Clostridia</taxon>
        <taxon>Lachnospirales</taxon>
        <taxon>Lachnospiraceae</taxon>
        <taxon>Pseudobutyrivibrio</taxon>
    </lineage>
</organism>
<dbReference type="EMBL" id="FMWK01000013">
    <property type="protein sequence ID" value="SCZ80286.1"/>
    <property type="molecule type" value="Genomic_DNA"/>
</dbReference>
<evidence type="ECO:0000313" key="5">
    <source>
        <dbReference type="Proteomes" id="UP000199428"/>
    </source>
</evidence>
<dbReference type="InterPro" id="IPR002508">
    <property type="entry name" value="MurNAc-LAA_cat"/>
</dbReference>
<feature type="transmembrane region" description="Helical" evidence="2">
    <location>
        <begin position="21"/>
        <end position="42"/>
    </location>
</feature>
<dbReference type="CDD" id="cd02696">
    <property type="entry name" value="MurNAc-LAA"/>
    <property type="match status" value="1"/>
</dbReference>
<proteinExistence type="predicted"/>
<dbReference type="Pfam" id="PF01520">
    <property type="entry name" value="Amidase_3"/>
    <property type="match status" value="1"/>
</dbReference>
<gene>
    <name evidence="4" type="ORF">SAMN02910350_02213</name>
</gene>
<dbReference type="SUPFAM" id="SSF53187">
    <property type="entry name" value="Zn-dependent exopeptidases"/>
    <property type="match status" value="1"/>
</dbReference>
<dbReference type="AlphaFoldDB" id="A0A1G5S1V2"/>
<keyword evidence="2" id="KW-0812">Transmembrane</keyword>
<dbReference type="SMART" id="SM00646">
    <property type="entry name" value="Ami_3"/>
    <property type="match status" value="1"/>
</dbReference>
<keyword evidence="2" id="KW-1133">Transmembrane helix</keyword>
<evidence type="ECO:0000256" key="2">
    <source>
        <dbReference type="SAM" id="Phobius"/>
    </source>
</evidence>
<evidence type="ECO:0000313" key="4">
    <source>
        <dbReference type="EMBL" id="SCZ80286.1"/>
    </source>
</evidence>
<dbReference type="PANTHER" id="PTHR30404">
    <property type="entry name" value="N-ACETYLMURAMOYL-L-ALANINE AMIDASE"/>
    <property type="match status" value="1"/>
</dbReference>
<reference evidence="4 5" key="1">
    <citation type="submission" date="2016-10" db="EMBL/GenBank/DDBJ databases">
        <authorList>
            <person name="de Groot N.N."/>
        </authorList>
    </citation>
    <scope>NUCLEOTIDE SEQUENCE [LARGE SCALE GENOMIC DNA]</scope>
    <source>
        <strain evidence="4 5">DSM 10317</strain>
    </source>
</reference>
<keyword evidence="2" id="KW-0472">Membrane</keyword>
<protein>
    <submittedName>
        <fullName evidence="4">N-acetylmuramoyl-L-alanine amidase</fullName>
    </submittedName>
</protein>
<keyword evidence="1" id="KW-0378">Hydrolase</keyword>
<evidence type="ECO:0000259" key="3">
    <source>
        <dbReference type="SMART" id="SM00646"/>
    </source>
</evidence>
<dbReference type="Gene3D" id="3.40.630.40">
    <property type="entry name" value="Zn-dependent exopeptidases"/>
    <property type="match status" value="1"/>
</dbReference>
<dbReference type="GO" id="GO:0008745">
    <property type="term" value="F:N-acetylmuramoyl-L-alanine amidase activity"/>
    <property type="evidence" value="ECO:0007669"/>
    <property type="project" value="InterPro"/>
</dbReference>
<dbReference type="PANTHER" id="PTHR30404:SF0">
    <property type="entry name" value="N-ACETYLMURAMOYL-L-ALANINE AMIDASE AMIC"/>
    <property type="match status" value="1"/>
</dbReference>
<accession>A0A1G5S1V2</accession>
<evidence type="ECO:0000256" key="1">
    <source>
        <dbReference type="ARBA" id="ARBA00022801"/>
    </source>
</evidence>
<sequence length="285" mass="31294">MPSPIFNFCGAQFMKRKTKRIICIALIYTLFCLVAVLLKGIVDIRSEAEPIENLEEESSVQEAELVTEPVIEVITPGSGHVVCIDAGHQQRADMKKEPIGPEATKKKPRVDGGTTGKYTGVTEYQLNLDIALKVQKELENRGYTVVMTRTTNDVNISNSERSIIANEAKAEAFVRIHADGSDDSKVHGASAVCQTKDNPYNGNLYESSRKLSDCVLDGLVTSAGCKKRQVIEVDSMSGINWSQVPTTIIEVGYLSNKDEEAKLVTDDYQQLIAKGIADGLDNYFN</sequence>
<dbReference type="GO" id="GO:0009253">
    <property type="term" value="P:peptidoglycan catabolic process"/>
    <property type="evidence" value="ECO:0007669"/>
    <property type="project" value="InterPro"/>
</dbReference>
<dbReference type="Proteomes" id="UP000199428">
    <property type="component" value="Unassembled WGS sequence"/>
</dbReference>